<evidence type="ECO:0000256" key="1">
    <source>
        <dbReference type="ARBA" id="ARBA00004586"/>
    </source>
</evidence>
<dbReference type="Gene3D" id="2.60.40.150">
    <property type="entry name" value="C2 domain"/>
    <property type="match status" value="5"/>
</dbReference>
<evidence type="ECO:0000256" key="4">
    <source>
        <dbReference type="ARBA" id="ARBA00022692"/>
    </source>
</evidence>
<evidence type="ECO:0000256" key="12">
    <source>
        <dbReference type="SAM" id="Phobius"/>
    </source>
</evidence>
<dbReference type="RefSeq" id="XP_052946757.1">
    <property type="nucleotide sequence ID" value="XM_053093556.1"/>
</dbReference>
<feature type="domain" description="C2" evidence="13">
    <location>
        <begin position="1335"/>
        <end position="1450"/>
    </location>
</feature>
<comment type="subcellular location">
    <subcellularLocation>
        <location evidence="1">Endoplasmic reticulum membrane</location>
    </subcellularLocation>
</comment>
<dbReference type="GO" id="GO:0008289">
    <property type="term" value="F:lipid binding"/>
    <property type="evidence" value="ECO:0007669"/>
    <property type="project" value="UniProtKB-KW"/>
</dbReference>
<dbReference type="CDD" id="cd04045">
    <property type="entry name" value="C2C_Tricalbin-like"/>
    <property type="match status" value="1"/>
</dbReference>
<proteinExistence type="predicted"/>
<comment type="caution">
    <text evidence="15">The sequence shown here is derived from an EMBL/GenBank/DDBJ whole genome shotgun (WGS) entry which is preliminary data.</text>
</comment>
<evidence type="ECO:0000259" key="14">
    <source>
        <dbReference type="PROSITE" id="PS51847"/>
    </source>
</evidence>
<dbReference type="InterPro" id="IPR037762">
    <property type="entry name" value="C2C_Tricalbin"/>
</dbReference>
<feature type="domain" description="SMP-LTD" evidence="14">
    <location>
        <begin position="250"/>
        <end position="455"/>
    </location>
</feature>
<dbReference type="GO" id="GO:0061817">
    <property type="term" value="P:endoplasmic reticulum-plasma membrane tethering"/>
    <property type="evidence" value="ECO:0007669"/>
    <property type="project" value="InterPro"/>
</dbReference>
<dbReference type="CDD" id="cd04052">
    <property type="entry name" value="C2B_Tricalbin-like"/>
    <property type="match status" value="1"/>
</dbReference>
<dbReference type="InterPro" id="IPR037761">
    <property type="entry name" value="C2A_Tricalbin"/>
</dbReference>
<evidence type="ECO:0000256" key="7">
    <source>
        <dbReference type="ARBA" id="ARBA00022989"/>
    </source>
</evidence>
<feature type="compositionally biased region" description="Gly residues" evidence="11">
    <location>
        <begin position="953"/>
        <end position="964"/>
    </location>
</feature>
<evidence type="ECO:0000313" key="16">
    <source>
        <dbReference type="Proteomes" id="UP001164286"/>
    </source>
</evidence>
<dbReference type="SUPFAM" id="SSF49562">
    <property type="entry name" value="C2 domain (Calcium/lipid-binding domain, CaLB)"/>
    <property type="match status" value="5"/>
</dbReference>
<dbReference type="CDD" id="cd00030">
    <property type="entry name" value="C2"/>
    <property type="match status" value="1"/>
</dbReference>
<feature type="region of interest" description="Disordered" evidence="11">
    <location>
        <begin position="1489"/>
        <end position="1525"/>
    </location>
</feature>
<dbReference type="GO" id="GO:0006869">
    <property type="term" value="P:lipid transport"/>
    <property type="evidence" value="ECO:0007669"/>
    <property type="project" value="UniProtKB-KW"/>
</dbReference>
<evidence type="ECO:0000256" key="2">
    <source>
        <dbReference type="ARBA" id="ARBA00022448"/>
    </source>
</evidence>
<dbReference type="Proteomes" id="UP001164286">
    <property type="component" value="Unassembled WGS sequence"/>
</dbReference>
<dbReference type="PROSITE" id="PS50004">
    <property type="entry name" value="C2"/>
    <property type="match status" value="5"/>
</dbReference>
<evidence type="ECO:0000256" key="6">
    <source>
        <dbReference type="ARBA" id="ARBA00022824"/>
    </source>
</evidence>
<dbReference type="PANTHER" id="PTHR46980:SF2">
    <property type="entry name" value="TRICALBIN-1-RELATED"/>
    <property type="match status" value="1"/>
</dbReference>
<name>A0AA38HBI2_9TREE</name>
<accession>A0AA38HBI2</accession>
<evidence type="ECO:0000256" key="3">
    <source>
        <dbReference type="ARBA" id="ARBA00022553"/>
    </source>
</evidence>
<reference evidence="15" key="1">
    <citation type="journal article" date="2022" name="G3 (Bethesda)">
        <title>High quality genome of the basidiomycete yeast Dioszegia hungarica PDD-24b-2 isolated from cloud water.</title>
        <authorList>
            <person name="Jarrige D."/>
            <person name="Haridas S."/>
            <person name="Bleykasten-Grosshans C."/>
            <person name="Joly M."/>
            <person name="Nadalig T."/>
            <person name="Sancelme M."/>
            <person name="Vuilleumier S."/>
            <person name="Grigoriev I.V."/>
            <person name="Amato P."/>
            <person name="Bringel F."/>
        </authorList>
    </citation>
    <scope>NUCLEOTIDE SEQUENCE</scope>
    <source>
        <strain evidence="15">PDD-24b-2</strain>
    </source>
</reference>
<evidence type="ECO:0000256" key="9">
    <source>
        <dbReference type="ARBA" id="ARBA00023121"/>
    </source>
</evidence>
<keyword evidence="5" id="KW-0677">Repeat</keyword>
<dbReference type="PANTHER" id="PTHR46980">
    <property type="entry name" value="TRICALBIN-1-RELATED"/>
    <property type="match status" value="1"/>
</dbReference>
<keyword evidence="8" id="KW-0445">Lipid transport</keyword>
<dbReference type="GO" id="GO:0005789">
    <property type="term" value="C:endoplasmic reticulum membrane"/>
    <property type="evidence" value="ECO:0007669"/>
    <property type="project" value="UniProtKB-SubCell"/>
</dbReference>
<gene>
    <name evidence="15" type="ORF">MKK02DRAFT_45688</name>
</gene>
<keyword evidence="4 12" id="KW-0812">Transmembrane</keyword>
<keyword evidence="2" id="KW-0813">Transport</keyword>
<evidence type="ECO:0000256" key="5">
    <source>
        <dbReference type="ARBA" id="ARBA00022737"/>
    </source>
</evidence>
<keyword evidence="10 12" id="KW-0472">Membrane</keyword>
<dbReference type="InterPro" id="IPR052455">
    <property type="entry name" value="Tricalbin_domain"/>
</dbReference>
<dbReference type="CDD" id="cd04044">
    <property type="entry name" value="C2A_Tricalbin-like"/>
    <property type="match status" value="1"/>
</dbReference>
<dbReference type="Pfam" id="PF00168">
    <property type="entry name" value="C2"/>
    <property type="match status" value="5"/>
</dbReference>
<feature type="region of interest" description="Disordered" evidence="11">
    <location>
        <begin position="1317"/>
        <end position="1338"/>
    </location>
</feature>
<dbReference type="Pfam" id="PF25669">
    <property type="entry name" value="SMP_MUG190-like"/>
    <property type="match status" value="1"/>
</dbReference>
<dbReference type="EMBL" id="JAKWFO010000005">
    <property type="protein sequence ID" value="KAI9636980.1"/>
    <property type="molecule type" value="Genomic_DNA"/>
</dbReference>
<dbReference type="SMART" id="SM00239">
    <property type="entry name" value="C2"/>
    <property type="match status" value="5"/>
</dbReference>
<keyword evidence="16" id="KW-1185">Reference proteome</keyword>
<dbReference type="PIRSF" id="PIRSF037232">
    <property type="entry name" value="Tricalbin"/>
    <property type="match status" value="1"/>
</dbReference>
<feature type="transmembrane region" description="Helical" evidence="12">
    <location>
        <begin position="185"/>
        <end position="202"/>
    </location>
</feature>
<dbReference type="CDD" id="cd21678">
    <property type="entry name" value="SMP_TCB"/>
    <property type="match status" value="1"/>
</dbReference>
<dbReference type="GO" id="GO:0071944">
    <property type="term" value="C:cell periphery"/>
    <property type="evidence" value="ECO:0007669"/>
    <property type="project" value="UniProtKB-ARBA"/>
</dbReference>
<keyword evidence="7 12" id="KW-1133">Transmembrane helix</keyword>
<organism evidence="15 16">
    <name type="scientific">Dioszegia hungarica</name>
    <dbReference type="NCBI Taxonomy" id="4972"/>
    <lineage>
        <taxon>Eukaryota</taxon>
        <taxon>Fungi</taxon>
        <taxon>Dikarya</taxon>
        <taxon>Basidiomycota</taxon>
        <taxon>Agaricomycotina</taxon>
        <taxon>Tremellomycetes</taxon>
        <taxon>Tremellales</taxon>
        <taxon>Bulleribasidiaceae</taxon>
        <taxon>Dioszegia</taxon>
    </lineage>
</organism>
<dbReference type="PROSITE" id="PS51847">
    <property type="entry name" value="SMP"/>
    <property type="match status" value="1"/>
</dbReference>
<evidence type="ECO:0000259" key="13">
    <source>
        <dbReference type="PROSITE" id="PS50004"/>
    </source>
</evidence>
<keyword evidence="6" id="KW-0256">Endoplasmic reticulum</keyword>
<dbReference type="InterPro" id="IPR000008">
    <property type="entry name" value="C2_dom"/>
</dbReference>
<dbReference type="InterPro" id="IPR037765">
    <property type="entry name" value="C2B_Tricalbin"/>
</dbReference>
<protein>
    <submittedName>
        <fullName evidence="15">C2 domain-containing protein</fullName>
    </submittedName>
</protein>
<dbReference type="InterPro" id="IPR056910">
    <property type="entry name" value="TCB1-3_C2"/>
</dbReference>
<feature type="domain" description="C2" evidence="13">
    <location>
        <begin position="446"/>
        <end position="569"/>
    </location>
</feature>
<evidence type="ECO:0000256" key="11">
    <source>
        <dbReference type="SAM" id="MobiDB-lite"/>
    </source>
</evidence>
<dbReference type="Pfam" id="PF24920">
    <property type="entry name" value="C2_TCB1"/>
    <property type="match status" value="1"/>
</dbReference>
<feature type="compositionally biased region" description="Basic and acidic residues" evidence="11">
    <location>
        <begin position="1515"/>
        <end position="1525"/>
    </location>
</feature>
<dbReference type="GeneID" id="77732761"/>
<dbReference type="InterPro" id="IPR031468">
    <property type="entry name" value="SMP_LBD"/>
</dbReference>
<dbReference type="InterPro" id="IPR017147">
    <property type="entry name" value="Tricalbin"/>
</dbReference>
<dbReference type="CDD" id="cd04040">
    <property type="entry name" value="C2D_Tricalbin-like"/>
    <property type="match status" value="1"/>
</dbReference>
<evidence type="ECO:0000256" key="8">
    <source>
        <dbReference type="ARBA" id="ARBA00023055"/>
    </source>
</evidence>
<feature type="region of interest" description="Disordered" evidence="11">
    <location>
        <begin position="1"/>
        <end position="27"/>
    </location>
</feature>
<keyword evidence="9" id="KW-0446">Lipid-binding</keyword>
<feature type="domain" description="C2" evidence="13">
    <location>
        <begin position="735"/>
        <end position="853"/>
    </location>
</feature>
<evidence type="ECO:0000256" key="10">
    <source>
        <dbReference type="ARBA" id="ARBA00023136"/>
    </source>
</evidence>
<feature type="transmembrane region" description="Helical" evidence="12">
    <location>
        <begin position="208"/>
        <end position="225"/>
    </location>
</feature>
<dbReference type="InterPro" id="IPR037756">
    <property type="entry name" value="C2D_Tricalbin"/>
</dbReference>
<evidence type="ECO:0000313" key="15">
    <source>
        <dbReference type="EMBL" id="KAI9636980.1"/>
    </source>
</evidence>
<feature type="region of interest" description="Disordered" evidence="11">
    <location>
        <begin position="938"/>
        <end position="968"/>
    </location>
</feature>
<feature type="domain" description="C2" evidence="13">
    <location>
        <begin position="594"/>
        <end position="714"/>
    </location>
</feature>
<dbReference type="InterPro" id="IPR035892">
    <property type="entry name" value="C2_domain_sf"/>
</dbReference>
<feature type="domain" description="C2" evidence="13">
    <location>
        <begin position="1100"/>
        <end position="1219"/>
    </location>
</feature>
<sequence length="1525" mass="164444">MSLASKDHAYPNGSTSAAEAAPGGMTNGEKAVVGELLQRDEAKGATVHAFNPDADPAQKAALAGAAKAQLDALPKLGRRKAIEEANAGLALGVDTSGVAGQGDMPVPTVTVSDADAVSRGEGQIAGGDAMPGSIPTGAAPAVPTWMQTGWRQVAGIDAATAMDPHKQADAGILADYLSDQMYGGWYHNAGIILFAVLATRFITSINLGFAWILIVLAFCAAYYSLSIRRTRQRARDDIQRELVKTRLVTETESADWLNGFLDRFWLIYEPVLSQTIVASVDSVLATSTPAFLESIRMTTFTLGTKAPRIDFVRTFPKTPEDIVIMDWAVSFTPNDLLDITPRQAQKRVNPKIVLSIRVGKGGISKSLPILLEDMEFTGKLRIKLKLMTNFPHVKTIEMSFIEKPTFDYVLKPIGGDLFGFDINNIPGLSTFIRDQVHANLGPMMYDPNSLTIDLESLLSGTPLDSAIGVLKISINDARGLKAVKFGGGDPDPYVSIALGAKPVITKTKTVMSTANPSWHETQFVLVNTLADVLNLGLWDYNEHRADNQLGTVSQELSVLAEDAEKEGLVGKIISGGKDRGELRYDLSFFPVLQPIKAADGTFEPPPDTSTGIVRLTLHQAKDLDITRAHGDRNPFARVFLGASKTPVHKTPTLKRQNAPIWESHCEFLVPEKHSSVITIDVVDSKDFAHDPTLGRITVKLSDLLELKERGQDWLPMQNSRAGKIRLTAEWKPVAMAGSISGAAAYVPPIGILRVWLKRATDVKNVEATLGGKSDPYVRVLGNNKVLARTEVQNNNLNPEWDQIVYVPVHNLRENLVLEVMDYQNIGKDRSLGYVELRVADCAEANSGANANVYPFASKGHQVRNDKIKLDKANTYKGTLVYEVDFKPAMSLRGGVSFEAEANEVQVAAKEQAVAETAGNGAVDAPSLTAKVSKASLRDGPQGYSVPTVPAAGGAAGAESRGGGEATAAEDPQVGAVLKKEELLTKQSGLLVFQLVSGNLARRGVVEIMFDDGYWPSFTSTRARSNHQKWDQIGEGFVRELDFSRIWLRINSNDDSEKEEIIAEFKCDTREFLDACLTAPTEFHLTQTDGSNHSTLKLSARYVPVDIKLEARESINNMGVLRCEVLRAKNLLAVDRGGKSSDPNVTFSLNGMKVFKSETKKKTVNPEWNESFEVMIPSRVGANFGFEIHDWDRVGTADLLGGGHVDLASLEPFESTEVTIPVVHDKKGEHGALTIRMMFQPEIIARTRHKTSTFSTAGRAITQVGGLPIAAGKGVIHGGGAVAMGVGRGVGSVGGFAGRKIGLIKKKDKAGREILVHPDDHIGDGSIDSPEASAHTDGQSIIDGPVSARPSEAGTLVVTVLGGTEIKSEEGTKLKSYVAVKVGSKSHKTDHVKGIEPEWNEHLTFHLSPEVGVLSVALHEHHSFGRDPVIGEAEVDIWQHIAPARPTGDVSVSLTSGAGTIRLRLDWTAGAAPERASAEKHGLLGRRKSVSSGMNVDAGNGVSSPGRMSGLRMGMTRRDREKTEEA</sequence>
<keyword evidence="3" id="KW-0597">Phosphoprotein</keyword>